<dbReference type="RefSeq" id="WP_131959245.1">
    <property type="nucleotide sequence ID" value="NZ_SMFL01000005.1"/>
</dbReference>
<reference evidence="1 2" key="1">
    <citation type="submission" date="2019-03" db="EMBL/GenBank/DDBJ databases">
        <title>Dyadobacter AR-3-6 sp. nov., isolated from arctic soil.</title>
        <authorList>
            <person name="Chaudhary D.K."/>
        </authorList>
    </citation>
    <scope>NUCLEOTIDE SEQUENCE [LARGE SCALE GENOMIC DNA]</scope>
    <source>
        <strain evidence="1 2">AR-3-6</strain>
    </source>
</reference>
<organism evidence="1 2">
    <name type="scientific">Dyadobacter psychrotolerans</name>
    <dbReference type="NCBI Taxonomy" id="2541721"/>
    <lineage>
        <taxon>Bacteria</taxon>
        <taxon>Pseudomonadati</taxon>
        <taxon>Bacteroidota</taxon>
        <taxon>Cytophagia</taxon>
        <taxon>Cytophagales</taxon>
        <taxon>Spirosomataceae</taxon>
        <taxon>Dyadobacter</taxon>
    </lineage>
</organism>
<sequence length="316" mass="35108">MNKKHYIYILICCFLLSGCESMINDLDADKLPAVESRLAVECYLSPQENEIKVRVTQSQPLLGPASYEAVYIKNATVVIAGDAGQITLPYNDSLNTYVVSASQFKIEAGKKYNLSVSDGKRSVKASCTVPANTAIVKSYSIEAVTTGPRYPGDSLIQAKMAWEDIRGEPNYYVLRGYAGIEQTDYAYNPSGGGGSIVRQRSKNVFNSSYENFLYVDTNIDGITFNSPVFPISLYNRKFNYLDKDGKQQSVSSDPVLKEVYFEILNMDENYYKFCKTLKDNSNSDNPFVEPALIYTNIEGGLGCFGAYNTGSLLIRQ</sequence>
<dbReference type="PROSITE" id="PS51257">
    <property type="entry name" value="PROKAR_LIPOPROTEIN"/>
    <property type="match status" value="1"/>
</dbReference>
<comment type="caution">
    <text evidence="1">The sequence shown here is derived from an EMBL/GenBank/DDBJ whole genome shotgun (WGS) entry which is preliminary data.</text>
</comment>
<dbReference type="AlphaFoldDB" id="A0A4R5DKG1"/>
<protein>
    <submittedName>
        <fullName evidence="1">DUF4249 domain-containing protein</fullName>
    </submittedName>
</protein>
<dbReference type="OrthoDB" id="1115009at2"/>
<dbReference type="Proteomes" id="UP000294850">
    <property type="component" value="Unassembled WGS sequence"/>
</dbReference>
<proteinExistence type="predicted"/>
<keyword evidence="2" id="KW-1185">Reference proteome</keyword>
<dbReference type="EMBL" id="SMFL01000005">
    <property type="protein sequence ID" value="TDE14662.1"/>
    <property type="molecule type" value="Genomic_DNA"/>
</dbReference>
<name>A0A4R5DKG1_9BACT</name>
<gene>
    <name evidence="1" type="ORF">E0F88_15855</name>
</gene>
<dbReference type="InterPro" id="IPR025345">
    <property type="entry name" value="DUF4249"/>
</dbReference>
<accession>A0A4R5DKG1</accession>
<dbReference type="Pfam" id="PF14054">
    <property type="entry name" value="DUF4249"/>
    <property type="match status" value="1"/>
</dbReference>
<evidence type="ECO:0000313" key="2">
    <source>
        <dbReference type="Proteomes" id="UP000294850"/>
    </source>
</evidence>
<evidence type="ECO:0000313" key="1">
    <source>
        <dbReference type="EMBL" id="TDE14662.1"/>
    </source>
</evidence>